<dbReference type="Gene3D" id="2.120.10.30">
    <property type="entry name" value="TolB, C-terminal domain"/>
    <property type="match status" value="1"/>
</dbReference>
<protein>
    <submittedName>
        <fullName evidence="4">S9 family peptidase</fullName>
        <ecNumber evidence="4">3.4.-.-</ecNumber>
    </submittedName>
</protein>
<dbReference type="InterPro" id="IPR029058">
    <property type="entry name" value="AB_hydrolase_fold"/>
</dbReference>
<dbReference type="PANTHER" id="PTHR42776:SF27">
    <property type="entry name" value="DIPEPTIDYL PEPTIDASE FAMILY MEMBER 6"/>
    <property type="match status" value="1"/>
</dbReference>
<organism evidence="4 5">
    <name type="scientific">Limnoraphis robusta CCNP1315</name>
    <dbReference type="NCBI Taxonomy" id="3110306"/>
    <lineage>
        <taxon>Bacteria</taxon>
        <taxon>Bacillati</taxon>
        <taxon>Cyanobacteriota</taxon>
        <taxon>Cyanophyceae</taxon>
        <taxon>Oscillatoriophycideae</taxon>
        <taxon>Oscillatoriales</taxon>
        <taxon>Sirenicapillariaceae</taxon>
        <taxon>Limnoraphis</taxon>
    </lineage>
</organism>
<dbReference type="PANTHER" id="PTHR42776">
    <property type="entry name" value="SERINE PEPTIDASE S9 FAMILY MEMBER"/>
    <property type="match status" value="1"/>
</dbReference>
<dbReference type="EMBL" id="JAYGHT010000196">
    <property type="protein sequence ID" value="MEA5522952.1"/>
    <property type="molecule type" value="Genomic_DNA"/>
</dbReference>
<evidence type="ECO:0000313" key="4">
    <source>
        <dbReference type="EMBL" id="MEA5522952.1"/>
    </source>
</evidence>
<dbReference type="InterPro" id="IPR011042">
    <property type="entry name" value="6-blade_b-propeller_TolB-like"/>
</dbReference>
<dbReference type="Proteomes" id="UP001301728">
    <property type="component" value="Unassembled WGS sequence"/>
</dbReference>
<evidence type="ECO:0000256" key="2">
    <source>
        <dbReference type="ARBA" id="ARBA00022825"/>
    </source>
</evidence>
<dbReference type="SUPFAM" id="SSF82171">
    <property type="entry name" value="DPP6 N-terminal domain-like"/>
    <property type="match status" value="1"/>
</dbReference>
<evidence type="ECO:0000256" key="1">
    <source>
        <dbReference type="ARBA" id="ARBA00022801"/>
    </source>
</evidence>
<keyword evidence="1 4" id="KW-0378">Hydrolase</keyword>
<dbReference type="SUPFAM" id="SSF53474">
    <property type="entry name" value="alpha/beta-Hydrolases"/>
    <property type="match status" value="1"/>
</dbReference>
<dbReference type="GO" id="GO:0016787">
    <property type="term" value="F:hydrolase activity"/>
    <property type="evidence" value="ECO:0007669"/>
    <property type="project" value="UniProtKB-KW"/>
</dbReference>
<reference evidence="4 5" key="1">
    <citation type="submission" date="2023-12" db="EMBL/GenBank/DDBJ databases">
        <title>Baltic Sea Cyanobacteria.</title>
        <authorList>
            <person name="Delbaje E."/>
            <person name="Fewer D.P."/>
            <person name="Shishido T.K."/>
        </authorList>
    </citation>
    <scope>NUCLEOTIDE SEQUENCE [LARGE SCALE GENOMIC DNA]</scope>
    <source>
        <strain evidence="4 5">CCNP 1315</strain>
    </source>
</reference>
<gene>
    <name evidence="4" type="ORF">VB854_28895</name>
</gene>
<dbReference type="InterPro" id="IPR001375">
    <property type="entry name" value="Peptidase_S9_cat"/>
</dbReference>
<evidence type="ECO:0000259" key="3">
    <source>
        <dbReference type="Pfam" id="PF00326"/>
    </source>
</evidence>
<keyword evidence="2" id="KW-0720">Serine protease</keyword>
<sequence>MNINPVASGQNQLKAMNFPLEATFHVKIEKVKAKKTMTTATAQQTETQLPPLISRDILFGNPERTSPSLSPNGKYLAYIAPDDKNVLQVWLRTVGQEDDRQLTADKKRGIRGFFWTYSPDQLIYAQDSDGDENWHLYLVNIQSNIVRDLTPFQGVRAQVVDLDHNFPEELLVGMNLKNPQVFDVYHVNLKTGAVEFHTENPGNIVGWTADSQFQIRAASATTPDGGYDLLYRETPEKDWETLRHWGPDEEGGAVFFSNDGKTLYIVGNHDANAARLIAFDLATRSETVIAEDPQYDVGGVLAHPTTRNIEAVSFYKDKEEWIFLDSEIEADLNAIKAIRPGEFGIRRILTDEKWLVSFVDDDGPVSYYVYDRASKTNTFLFTNKPKLEGLQLAPMEPMSFTARDGLTIHGYLTKPVGVSTPVPTVMLVHGGPWARDFWGYDSEAQWLANRGYAVLQLNFRGSTGYGKAFVNAANREWAGKMHDDLIDGVNWLVENNIAQRDKIAIMGGSYGGYATLVGLTFTPEVFACGVDIVGPSNLVTLMQSIPPYWEPIRANFYHRVGNLETEEEFLKSRSPLFFVDRIQKPLLIAQGANDPRVKQAESEQIVEAMKQAGKPIEYALYTDEGHGFARPENRLHFYAIAEEFLAKYLGGRFEPINEISGHSGVVQSFS</sequence>
<proteinExistence type="predicted"/>
<keyword evidence="5" id="KW-1185">Reference proteome</keyword>
<accession>A0ABU5U6V3</accession>
<dbReference type="Pfam" id="PF00326">
    <property type="entry name" value="Peptidase_S9"/>
    <property type="match status" value="1"/>
</dbReference>
<dbReference type="Pfam" id="PF07676">
    <property type="entry name" value="PD40"/>
    <property type="match status" value="2"/>
</dbReference>
<comment type="caution">
    <text evidence="4">The sequence shown here is derived from an EMBL/GenBank/DDBJ whole genome shotgun (WGS) entry which is preliminary data.</text>
</comment>
<dbReference type="EC" id="3.4.-.-" evidence="4"/>
<dbReference type="RefSeq" id="WP_323218379.1">
    <property type="nucleotide sequence ID" value="NZ_JAYGHT010000196.1"/>
</dbReference>
<evidence type="ECO:0000313" key="5">
    <source>
        <dbReference type="Proteomes" id="UP001301728"/>
    </source>
</evidence>
<name>A0ABU5U6V3_9CYAN</name>
<dbReference type="InterPro" id="IPR011659">
    <property type="entry name" value="WD40"/>
</dbReference>
<dbReference type="Gene3D" id="3.40.50.1820">
    <property type="entry name" value="alpha/beta hydrolase"/>
    <property type="match status" value="1"/>
</dbReference>
<keyword evidence="2" id="KW-0645">Protease</keyword>
<feature type="domain" description="Peptidase S9 prolyl oligopeptidase catalytic" evidence="3">
    <location>
        <begin position="438"/>
        <end position="651"/>
    </location>
</feature>